<dbReference type="RefSeq" id="WP_142786727.1">
    <property type="nucleotide sequence ID" value="NZ_VHJK01000001.1"/>
</dbReference>
<accession>A0A547P8K7</accession>
<reference evidence="1 2" key="1">
    <citation type="submission" date="2019-06" db="EMBL/GenBank/DDBJ databases">
        <title>Erythrobacter insulae sp. nov., isolated from a tidal flat.</title>
        <authorList>
            <person name="Yoon J.-H."/>
        </authorList>
    </citation>
    <scope>NUCLEOTIDE SEQUENCE [LARGE SCALE GENOMIC DNA]</scope>
    <source>
        <strain evidence="1 2">JBTF-M21</strain>
    </source>
</reference>
<protein>
    <submittedName>
        <fullName evidence="1">Uncharacterized protein</fullName>
    </submittedName>
</protein>
<dbReference type="EMBL" id="VHJK01000001">
    <property type="protein sequence ID" value="TRD10468.1"/>
    <property type="molecule type" value="Genomic_DNA"/>
</dbReference>
<proteinExistence type="predicted"/>
<keyword evidence="2" id="KW-1185">Reference proteome</keyword>
<sequence>MTKPTSIRLSAAGLLACLSLILSGCFITPGKFTSELILQEDETFTFTYEGEIFFLGLSSIAQMGAAAENFAQTECYDEETFEERECTEAEIAEQREEWDASTEMRAAEAKEKAEQLAAMTGGIDPNDPEAAADLTRLLLRHKGWQRVDPKGNGVFDISYSVTGSLTHDFMFPIIEGFPMTNPFVQMHIRDEQVVRINAPGFAAQNDENPMGSMMGGMAGLSGLAGLAAIGSEGDQAADAIPEIPQLEGVFSIVTTGNMKIRANNTDEGASPTPTGEVLTWDISARTKSAPTALIAIGQ</sequence>
<evidence type="ECO:0000313" key="2">
    <source>
        <dbReference type="Proteomes" id="UP000316343"/>
    </source>
</evidence>
<dbReference type="AlphaFoldDB" id="A0A547P8K7"/>
<evidence type="ECO:0000313" key="1">
    <source>
        <dbReference type="EMBL" id="TRD10468.1"/>
    </source>
</evidence>
<gene>
    <name evidence="1" type="ORF">FGU71_00315</name>
</gene>
<organism evidence="1 2">
    <name type="scientific">Erythrobacter insulae</name>
    <dbReference type="NCBI Taxonomy" id="2584124"/>
    <lineage>
        <taxon>Bacteria</taxon>
        <taxon>Pseudomonadati</taxon>
        <taxon>Pseudomonadota</taxon>
        <taxon>Alphaproteobacteria</taxon>
        <taxon>Sphingomonadales</taxon>
        <taxon>Erythrobacteraceae</taxon>
        <taxon>Erythrobacter/Porphyrobacter group</taxon>
        <taxon>Erythrobacter</taxon>
    </lineage>
</organism>
<dbReference type="Proteomes" id="UP000316343">
    <property type="component" value="Unassembled WGS sequence"/>
</dbReference>
<dbReference type="PROSITE" id="PS51257">
    <property type="entry name" value="PROKAR_LIPOPROTEIN"/>
    <property type="match status" value="1"/>
</dbReference>
<name>A0A547P8K7_9SPHN</name>
<comment type="caution">
    <text evidence="1">The sequence shown here is derived from an EMBL/GenBank/DDBJ whole genome shotgun (WGS) entry which is preliminary data.</text>
</comment>
<dbReference type="OrthoDB" id="7390084at2"/>